<evidence type="ECO:0000256" key="3">
    <source>
        <dbReference type="RuleBase" id="RU363067"/>
    </source>
</evidence>
<evidence type="ECO:0000259" key="5">
    <source>
        <dbReference type="PROSITE" id="PS51845"/>
    </source>
</evidence>
<dbReference type="SUPFAM" id="SSF109604">
    <property type="entry name" value="HD-domain/PDEase-like"/>
    <property type="match status" value="1"/>
</dbReference>
<dbReference type="InterPro" id="IPR036971">
    <property type="entry name" value="PDEase_catalytic_dom_sf"/>
</dbReference>
<evidence type="ECO:0000313" key="7">
    <source>
        <dbReference type="Proteomes" id="UP001159405"/>
    </source>
</evidence>
<dbReference type="Proteomes" id="UP001159405">
    <property type="component" value="Unassembled WGS sequence"/>
</dbReference>
<dbReference type="InterPro" id="IPR023174">
    <property type="entry name" value="PDEase_CS"/>
</dbReference>
<dbReference type="PRINTS" id="PR00387">
    <property type="entry name" value="PDIESTERASE1"/>
</dbReference>
<feature type="compositionally biased region" description="Polar residues" evidence="4">
    <location>
        <begin position="527"/>
        <end position="538"/>
    </location>
</feature>
<accession>A0ABN8NIS9</accession>
<evidence type="ECO:0000256" key="2">
    <source>
        <dbReference type="ARBA" id="ARBA00022801"/>
    </source>
</evidence>
<dbReference type="InterPro" id="IPR002073">
    <property type="entry name" value="PDEase_catalytic_dom"/>
</dbReference>
<keyword evidence="2 3" id="KW-0378">Hydrolase</keyword>
<dbReference type="CDD" id="cd00077">
    <property type="entry name" value="HDc"/>
    <property type="match status" value="1"/>
</dbReference>
<comment type="similarity">
    <text evidence="3">Belongs to the cyclic nucleotide phosphodiesterase family.</text>
</comment>
<dbReference type="PANTHER" id="PTHR11347">
    <property type="entry name" value="CYCLIC NUCLEOTIDE PHOSPHODIESTERASE"/>
    <property type="match status" value="1"/>
</dbReference>
<comment type="caution">
    <text evidence="6">The sequence shown here is derived from an EMBL/GenBank/DDBJ whole genome shotgun (WGS) entry which is preliminary data.</text>
</comment>
<gene>
    <name evidence="6" type="ORF">PLOB_00013867</name>
</gene>
<dbReference type="SMART" id="SM00471">
    <property type="entry name" value="HDc"/>
    <property type="match status" value="1"/>
</dbReference>
<proteinExistence type="inferred from homology"/>
<dbReference type="EC" id="3.1.4.-" evidence="3"/>
<organism evidence="6 7">
    <name type="scientific">Porites lobata</name>
    <dbReference type="NCBI Taxonomy" id="104759"/>
    <lineage>
        <taxon>Eukaryota</taxon>
        <taxon>Metazoa</taxon>
        <taxon>Cnidaria</taxon>
        <taxon>Anthozoa</taxon>
        <taxon>Hexacorallia</taxon>
        <taxon>Scleractinia</taxon>
        <taxon>Fungiina</taxon>
        <taxon>Poritidae</taxon>
        <taxon>Porites</taxon>
    </lineage>
</organism>
<feature type="domain" description="PDEase" evidence="5">
    <location>
        <begin position="181"/>
        <end position="502"/>
    </location>
</feature>
<dbReference type="InterPro" id="IPR003607">
    <property type="entry name" value="HD/PDEase_dom"/>
</dbReference>
<name>A0ABN8NIS9_9CNID</name>
<feature type="compositionally biased region" description="Basic and acidic residues" evidence="4">
    <location>
        <begin position="546"/>
        <end position="567"/>
    </location>
</feature>
<feature type="region of interest" description="Disordered" evidence="4">
    <location>
        <begin position="505"/>
        <end position="587"/>
    </location>
</feature>
<dbReference type="PROSITE" id="PS51845">
    <property type="entry name" value="PDEASE_I_2"/>
    <property type="match status" value="1"/>
</dbReference>
<evidence type="ECO:0000256" key="4">
    <source>
        <dbReference type="SAM" id="MobiDB-lite"/>
    </source>
</evidence>
<dbReference type="Gene3D" id="1.10.1300.10">
    <property type="entry name" value="3'5'-cyclic nucleotide phosphodiesterase, catalytic domain"/>
    <property type="match status" value="1"/>
</dbReference>
<comment type="cofactor">
    <cofactor evidence="3">
        <name>a divalent metal cation</name>
        <dbReference type="ChEBI" id="CHEBI:60240"/>
    </cofactor>
    <text evidence="3">Binds 2 divalent metal cations per subunit. Site 1 may preferentially bind zinc ions, while site 2 has a preference for magnesium and/or manganese ions.</text>
</comment>
<keyword evidence="1 3" id="KW-0479">Metal-binding</keyword>
<dbReference type="InterPro" id="IPR023088">
    <property type="entry name" value="PDEase"/>
</dbReference>
<dbReference type="Pfam" id="PF00233">
    <property type="entry name" value="PDEase_I"/>
    <property type="match status" value="1"/>
</dbReference>
<dbReference type="PROSITE" id="PS00126">
    <property type="entry name" value="PDEASE_I_1"/>
    <property type="match status" value="1"/>
</dbReference>
<protein>
    <recommendedName>
        <fullName evidence="3">Phosphodiesterase</fullName>
        <ecNumber evidence="3">3.1.4.-</ecNumber>
    </recommendedName>
</protein>
<evidence type="ECO:0000256" key="1">
    <source>
        <dbReference type="ARBA" id="ARBA00022723"/>
    </source>
</evidence>
<keyword evidence="7" id="KW-1185">Reference proteome</keyword>
<sequence>MGNGVSGKASANLKTIYLEVHGQKQKVVFSKHCTSRDIKDLLASAAGVSRWSNMMLKTQDGSTVCIEPNLPSNTARSPYRIVVTAMHQKHGDEEVFVNVLSQVADKFISTFTVSQLKSELAKQLSHLERKVEVEALKAIEMQHLSAEITEIREQIRQDRITWQAIQDNVTNKGNKGRKLSISRPMPNFVKYTLSQTTVEQLKEPIFNIWHWEPNEILSLLEHMYSDLGLIEDFEINQVVLRRFLVSIQQNYRNNPFHNFRHCFCVTQMMYCIIHLCNLRDVLSKIDLLVLMTACICHDLDHPGFNNTYQINAQTELAIRYNDISPLENHHAAVAFEILSQPESNIFANLGKEDQKKVRQEIVTLILATDMARHSEIVERFKSKLDTFDFSNADYVGSLKKILIKCCDISNEVRPIDVSEPWADCLLEEYFMQSDREKSEGLPVAPFMDRDKVSKPTAQIGFIKFVLIPLFELLNKLFPQVGPVMIKPLREAYENYERMRIEEEAVKADAAESSPPESDFEGLKGQDINANGTQGQWSSKKLMGVSKEIRDMFHDKNKESKPGDEDTLSRPMIKTQRKADDAPTSSVK</sequence>
<evidence type="ECO:0000313" key="6">
    <source>
        <dbReference type="EMBL" id="CAH3105812.1"/>
    </source>
</evidence>
<reference evidence="6 7" key="1">
    <citation type="submission" date="2022-05" db="EMBL/GenBank/DDBJ databases">
        <authorList>
            <consortium name="Genoscope - CEA"/>
            <person name="William W."/>
        </authorList>
    </citation>
    <scope>NUCLEOTIDE SEQUENCE [LARGE SCALE GENOMIC DNA]</scope>
</reference>
<dbReference type="EMBL" id="CALNXK010000018">
    <property type="protein sequence ID" value="CAH3105812.1"/>
    <property type="molecule type" value="Genomic_DNA"/>
</dbReference>